<keyword evidence="9 15" id="KW-0547">Nucleotide-binding</keyword>
<dbReference type="CDD" id="cd00560">
    <property type="entry name" value="PanC"/>
    <property type="match status" value="1"/>
</dbReference>
<dbReference type="InterPro" id="IPR003721">
    <property type="entry name" value="Pantoate_ligase"/>
</dbReference>
<dbReference type="NCBIfam" id="TIGR00125">
    <property type="entry name" value="cyt_tran_rel"/>
    <property type="match status" value="1"/>
</dbReference>
<evidence type="ECO:0000256" key="9">
    <source>
        <dbReference type="ARBA" id="ARBA00022741"/>
    </source>
</evidence>
<dbReference type="Gene3D" id="3.30.1300.10">
    <property type="entry name" value="Pantoate-beta-alanine ligase, C-terminal domain"/>
    <property type="match status" value="1"/>
</dbReference>
<dbReference type="UniPathway" id="UPA00028">
    <property type="reaction ID" value="UER00005"/>
</dbReference>
<dbReference type="Proteomes" id="UP000199092">
    <property type="component" value="Chromosome I"/>
</dbReference>
<dbReference type="GO" id="GO:0005524">
    <property type="term" value="F:ATP binding"/>
    <property type="evidence" value="ECO:0007669"/>
    <property type="project" value="UniProtKB-KW"/>
</dbReference>
<dbReference type="OrthoDB" id="9773087at2"/>
<evidence type="ECO:0000256" key="4">
    <source>
        <dbReference type="ARBA" id="ARBA00012219"/>
    </source>
</evidence>
<evidence type="ECO:0000256" key="5">
    <source>
        <dbReference type="ARBA" id="ARBA00014155"/>
    </source>
</evidence>
<dbReference type="EMBL" id="LT629749">
    <property type="protein sequence ID" value="SDT38813.1"/>
    <property type="molecule type" value="Genomic_DNA"/>
</dbReference>
<evidence type="ECO:0000313" key="16">
    <source>
        <dbReference type="EMBL" id="SDT38813.1"/>
    </source>
</evidence>
<dbReference type="RefSeq" id="WP_091415552.1">
    <property type="nucleotide sequence ID" value="NZ_LT629749.1"/>
</dbReference>
<organism evidence="16 17">
    <name type="scientific">Friedmanniella luteola</name>
    <dbReference type="NCBI Taxonomy" id="546871"/>
    <lineage>
        <taxon>Bacteria</taxon>
        <taxon>Bacillati</taxon>
        <taxon>Actinomycetota</taxon>
        <taxon>Actinomycetes</taxon>
        <taxon>Propionibacteriales</taxon>
        <taxon>Nocardioidaceae</taxon>
        <taxon>Friedmanniella</taxon>
    </lineage>
</organism>
<dbReference type="STRING" id="546871.SAMN04488543_4097"/>
<dbReference type="GO" id="GO:0015940">
    <property type="term" value="P:pantothenate biosynthetic process"/>
    <property type="evidence" value="ECO:0007669"/>
    <property type="project" value="UniProtKB-UniRule"/>
</dbReference>
<evidence type="ECO:0000256" key="2">
    <source>
        <dbReference type="ARBA" id="ARBA00004990"/>
    </source>
</evidence>
<keyword evidence="8 15" id="KW-0566">Pantothenate biosynthesis</keyword>
<dbReference type="GO" id="GO:0004592">
    <property type="term" value="F:pantoate-beta-alanine ligase activity"/>
    <property type="evidence" value="ECO:0007669"/>
    <property type="project" value="UniProtKB-UniRule"/>
</dbReference>
<keyword evidence="6 15" id="KW-0963">Cytoplasm</keyword>
<keyword evidence="7 15" id="KW-0436">Ligase</keyword>
<name>A0A1H1ZYQ8_9ACTN</name>
<dbReference type="PANTHER" id="PTHR21299:SF1">
    <property type="entry name" value="PANTOATE--BETA-ALANINE LIGASE"/>
    <property type="match status" value="1"/>
</dbReference>
<dbReference type="Pfam" id="PF02569">
    <property type="entry name" value="Pantoate_ligase"/>
    <property type="match status" value="1"/>
</dbReference>
<feature type="binding site" evidence="15">
    <location>
        <begin position="185"/>
        <end position="188"/>
    </location>
    <ligand>
        <name>ATP</name>
        <dbReference type="ChEBI" id="CHEBI:30616"/>
    </ligand>
</feature>
<dbReference type="NCBIfam" id="TIGR00018">
    <property type="entry name" value="panC"/>
    <property type="match status" value="1"/>
</dbReference>
<feature type="binding site" evidence="15">
    <location>
        <begin position="148"/>
        <end position="151"/>
    </location>
    <ligand>
        <name>ATP</name>
        <dbReference type="ChEBI" id="CHEBI:30616"/>
    </ligand>
</feature>
<reference evidence="16 17" key="1">
    <citation type="submission" date="2016-10" db="EMBL/GenBank/DDBJ databases">
        <authorList>
            <person name="de Groot N.N."/>
        </authorList>
    </citation>
    <scope>NUCLEOTIDE SEQUENCE [LARGE SCALE GENOMIC DNA]</scope>
    <source>
        <strain evidence="16 17">DSM 21741</strain>
    </source>
</reference>
<protein>
    <recommendedName>
        <fullName evidence="5 15">Pantothenate synthetase</fullName>
        <shortName evidence="15">PS</shortName>
        <ecNumber evidence="4 15">6.3.2.1</ecNumber>
    </recommendedName>
    <alternativeName>
        <fullName evidence="14 15">Pantoate--beta-alanine ligase</fullName>
    </alternativeName>
    <alternativeName>
        <fullName evidence="11 15">Pantoate-activating enzyme</fullName>
    </alternativeName>
</protein>
<keyword evidence="10 15" id="KW-0067">ATP-binding</keyword>
<evidence type="ECO:0000313" key="17">
    <source>
        <dbReference type="Proteomes" id="UP000199092"/>
    </source>
</evidence>
<evidence type="ECO:0000256" key="14">
    <source>
        <dbReference type="ARBA" id="ARBA00077433"/>
    </source>
</evidence>
<evidence type="ECO:0000256" key="10">
    <source>
        <dbReference type="ARBA" id="ARBA00022840"/>
    </source>
</evidence>
<comment type="subcellular location">
    <subcellularLocation>
        <location evidence="1 15">Cytoplasm</location>
    </subcellularLocation>
</comment>
<comment type="miscellaneous">
    <text evidence="15">The reaction proceeds by a bi uni uni bi ping pong mechanism.</text>
</comment>
<dbReference type="InterPro" id="IPR042176">
    <property type="entry name" value="Pantoate_ligase_C"/>
</dbReference>
<dbReference type="EC" id="6.3.2.1" evidence="4 15"/>
<feature type="binding site" evidence="15">
    <location>
        <position position="62"/>
    </location>
    <ligand>
        <name>beta-alanine</name>
        <dbReference type="ChEBI" id="CHEBI:57966"/>
    </ligand>
</feature>
<comment type="function">
    <text evidence="13 15">Catalyzes the condensation of pantoate with beta-alanine in an ATP-dependent reaction via a pantoyl-adenylate intermediate.</text>
</comment>
<evidence type="ECO:0000256" key="11">
    <source>
        <dbReference type="ARBA" id="ARBA00032806"/>
    </source>
</evidence>
<dbReference type="GO" id="GO:0005829">
    <property type="term" value="C:cytosol"/>
    <property type="evidence" value="ECO:0007669"/>
    <property type="project" value="TreeGrafter"/>
</dbReference>
<comment type="similarity">
    <text evidence="3 15">Belongs to the pantothenate synthetase family.</text>
</comment>
<evidence type="ECO:0000256" key="7">
    <source>
        <dbReference type="ARBA" id="ARBA00022598"/>
    </source>
</evidence>
<evidence type="ECO:0000256" key="3">
    <source>
        <dbReference type="ARBA" id="ARBA00009256"/>
    </source>
</evidence>
<feature type="binding site" evidence="15">
    <location>
        <position position="177"/>
    </location>
    <ligand>
        <name>ATP</name>
        <dbReference type="ChEBI" id="CHEBI:30616"/>
    </ligand>
</feature>
<comment type="pathway">
    <text evidence="2 15">Cofactor biosynthesis; (R)-pantothenate biosynthesis; (R)-pantothenate from (R)-pantoate and beta-alanine: step 1/1.</text>
</comment>
<evidence type="ECO:0000256" key="6">
    <source>
        <dbReference type="ARBA" id="ARBA00022490"/>
    </source>
</evidence>
<proteinExistence type="inferred from homology"/>
<dbReference type="PANTHER" id="PTHR21299">
    <property type="entry name" value="CYTIDYLATE KINASE/PANTOATE-BETA-ALANINE LIGASE"/>
    <property type="match status" value="1"/>
</dbReference>
<comment type="catalytic activity">
    <reaction evidence="12 15">
        <text>(R)-pantoate + beta-alanine + ATP = (R)-pantothenate + AMP + diphosphate + H(+)</text>
        <dbReference type="Rhea" id="RHEA:10912"/>
        <dbReference type="ChEBI" id="CHEBI:15378"/>
        <dbReference type="ChEBI" id="CHEBI:15980"/>
        <dbReference type="ChEBI" id="CHEBI:29032"/>
        <dbReference type="ChEBI" id="CHEBI:30616"/>
        <dbReference type="ChEBI" id="CHEBI:33019"/>
        <dbReference type="ChEBI" id="CHEBI:57966"/>
        <dbReference type="ChEBI" id="CHEBI:456215"/>
        <dbReference type="EC" id="6.3.2.1"/>
    </reaction>
</comment>
<evidence type="ECO:0000256" key="8">
    <source>
        <dbReference type="ARBA" id="ARBA00022655"/>
    </source>
</evidence>
<dbReference type="InterPro" id="IPR014729">
    <property type="entry name" value="Rossmann-like_a/b/a_fold"/>
</dbReference>
<evidence type="ECO:0000256" key="12">
    <source>
        <dbReference type="ARBA" id="ARBA00048258"/>
    </source>
</evidence>
<feature type="active site" description="Proton donor" evidence="15">
    <location>
        <position position="38"/>
    </location>
</feature>
<keyword evidence="17" id="KW-1185">Reference proteome</keyword>
<feature type="binding site" evidence="15">
    <location>
        <position position="154"/>
    </location>
    <ligand>
        <name>(R)-pantoate</name>
        <dbReference type="ChEBI" id="CHEBI:15980"/>
    </ligand>
</feature>
<dbReference type="FunFam" id="3.40.50.620:FF:000114">
    <property type="entry name" value="Pantothenate synthetase"/>
    <property type="match status" value="1"/>
</dbReference>
<dbReference type="SUPFAM" id="SSF52374">
    <property type="entry name" value="Nucleotidylyl transferase"/>
    <property type="match status" value="1"/>
</dbReference>
<sequence>MIVAHSLADFAVARSHLDAAGPRRVAFVATMGALHAGHRELIRLARAAGEAVVVSIFVNPLQFGPGEDYARYPRPLEDDVAVCEAEGVDLVLVPTVAELYPAGRQVTVHAGAMGAILEGRSRPGHFDGVLTVVAKLFHVVRPQLAYFGQKDAQQLAVIQRMVTDLNMDVEVIGAPTVREPDGLALSSRNVFLSTADRALATSLSTALRRAAAADSVPAARVAANEVLDRVQFEPDFELDYAVLVHPATFAEVPDGHTGPVRMLVAAKVSGTRLIDNALLELPAPVTEQETVDRAV</sequence>
<feature type="binding site" evidence="15">
    <location>
        <begin position="31"/>
        <end position="38"/>
    </location>
    <ligand>
        <name>ATP</name>
        <dbReference type="ChEBI" id="CHEBI:30616"/>
    </ligand>
</feature>
<dbReference type="HAMAP" id="MF_00158">
    <property type="entry name" value="PanC"/>
    <property type="match status" value="1"/>
</dbReference>
<dbReference type="AlphaFoldDB" id="A0A1H1ZYQ8"/>
<accession>A0A1H1ZYQ8</accession>
<evidence type="ECO:0000256" key="1">
    <source>
        <dbReference type="ARBA" id="ARBA00004496"/>
    </source>
</evidence>
<evidence type="ECO:0000256" key="15">
    <source>
        <dbReference type="HAMAP-Rule" id="MF_00158"/>
    </source>
</evidence>
<gene>
    <name evidence="15" type="primary">panC</name>
    <name evidence="16" type="ORF">SAMN04488543_4097</name>
</gene>
<feature type="binding site" evidence="15">
    <location>
        <position position="62"/>
    </location>
    <ligand>
        <name>(R)-pantoate</name>
        <dbReference type="ChEBI" id="CHEBI:15980"/>
    </ligand>
</feature>
<dbReference type="InterPro" id="IPR004821">
    <property type="entry name" value="Cyt_trans-like"/>
</dbReference>
<comment type="subunit">
    <text evidence="15">Homodimer.</text>
</comment>
<dbReference type="Gene3D" id="3.40.50.620">
    <property type="entry name" value="HUPs"/>
    <property type="match status" value="1"/>
</dbReference>
<evidence type="ECO:0000256" key="13">
    <source>
        <dbReference type="ARBA" id="ARBA00055042"/>
    </source>
</evidence>